<feature type="domain" description="ABC-three component systems C-terminal" evidence="1">
    <location>
        <begin position="164"/>
        <end position="311"/>
    </location>
</feature>
<name>A0A6B3M0S7_9BACT</name>
<dbReference type="Pfam" id="PF20279">
    <property type="entry name" value="CTD12"/>
    <property type="match status" value="1"/>
</dbReference>
<gene>
    <name evidence="2" type="ORF">GXP69_17290</name>
</gene>
<evidence type="ECO:0000313" key="2">
    <source>
        <dbReference type="EMBL" id="NEM99454.1"/>
    </source>
</evidence>
<evidence type="ECO:0000259" key="1">
    <source>
        <dbReference type="Pfam" id="PF20279"/>
    </source>
</evidence>
<sequence>MDYRLELLDSGTFEQLTNTICQKLFGMGVVTFAEGKDGGRDGKFTGKAQNYPSTVDNWSGKFIVQAKHTLSPVASCSDSDFETTVGLEIKKIKKLRASGDIDNYMLFTNRKYTGIKGEELCKRIISETGINNAAILGKETINNQFINPNKDIIRQYGLDKHYIPFDFSDTEIKEIIESFKTQLPRLSAGLKQKVKQVKYDYDRIKIEEKNIKNNLGNEYYENEILSSSLMDFQTIGDFLSSPNNEEIKDMYFDVASELSQVITIKRNNFDAFEEVFFFIYKFICDGDTKIKGGKRHVTTFLHYMYFECLIGKK</sequence>
<protein>
    <recommendedName>
        <fullName evidence="1">ABC-three component systems C-terminal domain-containing protein</fullName>
    </recommendedName>
</protein>
<dbReference type="EMBL" id="JAAGWD010000009">
    <property type="protein sequence ID" value="NEM99454.1"/>
    <property type="molecule type" value="Genomic_DNA"/>
</dbReference>
<keyword evidence="3" id="KW-1185">Reference proteome</keyword>
<dbReference type="Proteomes" id="UP000474777">
    <property type="component" value="Unassembled WGS sequence"/>
</dbReference>
<comment type="caution">
    <text evidence="2">The sequence shown here is derived from an EMBL/GenBank/DDBJ whole genome shotgun (WGS) entry which is preliminary data.</text>
</comment>
<accession>A0A6B3M0S7</accession>
<dbReference type="RefSeq" id="WP_163916624.1">
    <property type="nucleotide sequence ID" value="NZ_JAAGWD010000009.1"/>
</dbReference>
<reference evidence="2 3" key="1">
    <citation type="submission" date="2020-02" db="EMBL/GenBank/DDBJ databases">
        <authorList>
            <person name="Kim M.K."/>
        </authorList>
    </citation>
    <scope>NUCLEOTIDE SEQUENCE [LARGE SCALE GENOMIC DNA]</scope>
    <source>
        <strain evidence="2 3">BT327</strain>
    </source>
</reference>
<evidence type="ECO:0000313" key="3">
    <source>
        <dbReference type="Proteomes" id="UP000474777"/>
    </source>
</evidence>
<dbReference type="InterPro" id="IPR046917">
    <property type="entry name" value="ABC-3C_CTD12"/>
</dbReference>
<dbReference type="AlphaFoldDB" id="A0A6B3M0S7"/>
<proteinExistence type="predicted"/>
<organism evidence="2 3">
    <name type="scientific">Pontibacter burrus</name>
    <dbReference type="NCBI Taxonomy" id="2704466"/>
    <lineage>
        <taxon>Bacteria</taxon>
        <taxon>Pseudomonadati</taxon>
        <taxon>Bacteroidota</taxon>
        <taxon>Cytophagia</taxon>
        <taxon>Cytophagales</taxon>
        <taxon>Hymenobacteraceae</taxon>
        <taxon>Pontibacter</taxon>
    </lineage>
</organism>